<dbReference type="SUPFAM" id="SSF57850">
    <property type="entry name" value="RING/U-box"/>
    <property type="match status" value="1"/>
</dbReference>
<proteinExistence type="predicted"/>
<feature type="domain" description="RING-type" evidence="13">
    <location>
        <begin position="41"/>
        <end position="88"/>
    </location>
</feature>
<dbReference type="GO" id="GO:0006511">
    <property type="term" value="P:ubiquitin-dependent protein catabolic process"/>
    <property type="evidence" value="ECO:0007669"/>
    <property type="project" value="UniProtKB-UniRule"/>
</dbReference>
<dbReference type="InterPro" id="IPR017907">
    <property type="entry name" value="Znf_RING_CS"/>
</dbReference>
<evidence type="ECO:0000256" key="6">
    <source>
        <dbReference type="ARBA" id="ARBA00022771"/>
    </source>
</evidence>
<evidence type="ECO:0000256" key="7">
    <source>
        <dbReference type="ARBA" id="ARBA00022786"/>
    </source>
</evidence>
<dbReference type="SMART" id="SM00184">
    <property type="entry name" value="RING"/>
    <property type="match status" value="1"/>
</dbReference>
<feature type="region of interest" description="Disordered" evidence="12">
    <location>
        <begin position="102"/>
        <end position="126"/>
    </location>
</feature>
<evidence type="ECO:0000256" key="8">
    <source>
        <dbReference type="ARBA" id="ARBA00022833"/>
    </source>
</evidence>
<comment type="domain">
    <text evidence="11">The RING-type zinc finger domain is responsible for E3 ligase activity.</text>
</comment>
<dbReference type="InterPro" id="IPR018957">
    <property type="entry name" value="Znf_C3HC4_RING-type"/>
</dbReference>
<dbReference type="PANTHER" id="PTHR12313">
    <property type="entry name" value="E3 UBIQUITIN-PROTEIN LIGASE RNF5-RELATED"/>
    <property type="match status" value="1"/>
</dbReference>
<keyword evidence="8 11" id="KW-0862">Zinc</keyword>
<keyword evidence="4 11" id="KW-0808">Transferase</keyword>
<protein>
    <recommendedName>
        <fullName evidence="11">E3 ubiquitin-protein ligase RMA</fullName>
        <ecNumber evidence="11">2.3.2.27</ecNumber>
    </recommendedName>
    <alternativeName>
        <fullName evidence="11">Protein RING membrane-anchor</fullName>
    </alternativeName>
    <alternativeName>
        <fullName evidence="11">RING-type E3 ubiquitin transferase RMA</fullName>
    </alternativeName>
</protein>
<dbReference type="Gene3D" id="3.30.40.10">
    <property type="entry name" value="Zinc/RING finger domain, C3HC4 (zinc finger)"/>
    <property type="match status" value="1"/>
</dbReference>
<evidence type="ECO:0000256" key="2">
    <source>
        <dbReference type="ARBA" id="ARBA00004308"/>
    </source>
</evidence>
<organism evidence="14 15">
    <name type="scientific">Heracleum sosnowskyi</name>
    <dbReference type="NCBI Taxonomy" id="360622"/>
    <lineage>
        <taxon>Eukaryota</taxon>
        <taxon>Viridiplantae</taxon>
        <taxon>Streptophyta</taxon>
        <taxon>Embryophyta</taxon>
        <taxon>Tracheophyta</taxon>
        <taxon>Spermatophyta</taxon>
        <taxon>Magnoliopsida</taxon>
        <taxon>eudicotyledons</taxon>
        <taxon>Gunneridae</taxon>
        <taxon>Pentapetalae</taxon>
        <taxon>asterids</taxon>
        <taxon>campanulids</taxon>
        <taxon>Apiales</taxon>
        <taxon>Apiaceae</taxon>
        <taxon>Apioideae</taxon>
        <taxon>apioid superclade</taxon>
        <taxon>Tordylieae</taxon>
        <taxon>Tordyliinae</taxon>
        <taxon>Heracleum</taxon>
    </lineage>
</organism>
<reference evidence="14" key="2">
    <citation type="submission" date="2023-05" db="EMBL/GenBank/DDBJ databases">
        <authorList>
            <person name="Schelkunov M.I."/>
        </authorList>
    </citation>
    <scope>NUCLEOTIDE SEQUENCE</scope>
    <source>
        <strain evidence="14">Hsosn_3</strain>
        <tissue evidence="14">Leaf</tissue>
    </source>
</reference>
<dbReference type="InterPro" id="IPR013083">
    <property type="entry name" value="Znf_RING/FYVE/PHD"/>
</dbReference>
<sequence length="248" mass="27991">MAYNLNLQEQFESTAEVSLRQKFESVSDATTSENLYGYFDCNICLDTARDPVVTLCGHLYCWPCIYKWLHAVRSSLDSDKQPDCPVCKARISETSVVPLYGRGDTHSAPDAKQPHPNLPLPRRPPGVRVEIMPQEQSQSSPFEPQQQPFHPQQYFSHPLANYAPFPPNFVTAGMISPTVGMFGEMVYARIFGSSDTSSFSYPHASYYPLVHNGSPNSRIRRQELQVDKSLSRVSMFLLCCLILCLLLF</sequence>
<dbReference type="GO" id="GO:0061630">
    <property type="term" value="F:ubiquitin protein ligase activity"/>
    <property type="evidence" value="ECO:0007669"/>
    <property type="project" value="UniProtKB-UniRule"/>
</dbReference>
<gene>
    <name evidence="14" type="ORF">POM88_006898</name>
</gene>
<dbReference type="CDD" id="cd16745">
    <property type="entry name" value="RING-HC_AtRMA-like"/>
    <property type="match status" value="1"/>
</dbReference>
<keyword evidence="7 11" id="KW-0833">Ubl conjugation pathway</keyword>
<keyword evidence="9" id="KW-0472">Membrane</keyword>
<dbReference type="InterPro" id="IPR001841">
    <property type="entry name" value="Znf_RING"/>
</dbReference>
<evidence type="ECO:0000256" key="3">
    <source>
        <dbReference type="ARBA" id="ARBA00004906"/>
    </source>
</evidence>
<keyword evidence="11" id="KW-0256">Endoplasmic reticulum</keyword>
<dbReference type="AlphaFoldDB" id="A0AAD8N0F0"/>
<keyword evidence="5 11" id="KW-0479">Metal-binding</keyword>
<evidence type="ECO:0000259" key="13">
    <source>
        <dbReference type="PROSITE" id="PS50089"/>
    </source>
</evidence>
<evidence type="ECO:0000256" key="10">
    <source>
        <dbReference type="PROSITE-ProRule" id="PRU00175"/>
    </source>
</evidence>
<dbReference type="GO" id="GO:0005789">
    <property type="term" value="C:endoplasmic reticulum membrane"/>
    <property type="evidence" value="ECO:0007669"/>
    <property type="project" value="UniProtKB-SubCell"/>
</dbReference>
<dbReference type="InterPro" id="IPR045103">
    <property type="entry name" value="RNF5/RNF185-like"/>
</dbReference>
<comment type="pathway">
    <text evidence="3 11">Protein modification; protein ubiquitination.</text>
</comment>
<dbReference type="Pfam" id="PF00097">
    <property type="entry name" value="zf-C3HC4"/>
    <property type="match status" value="1"/>
</dbReference>
<evidence type="ECO:0000256" key="1">
    <source>
        <dbReference type="ARBA" id="ARBA00000900"/>
    </source>
</evidence>
<dbReference type="Proteomes" id="UP001237642">
    <property type="component" value="Unassembled WGS sequence"/>
</dbReference>
<keyword evidence="6 10" id="KW-0863">Zinc-finger</keyword>
<evidence type="ECO:0000256" key="4">
    <source>
        <dbReference type="ARBA" id="ARBA00022679"/>
    </source>
</evidence>
<evidence type="ECO:0000256" key="5">
    <source>
        <dbReference type="ARBA" id="ARBA00022723"/>
    </source>
</evidence>
<name>A0AAD8N0F0_9APIA</name>
<dbReference type="EMBL" id="JAUIZM010000002">
    <property type="protein sequence ID" value="KAK1397035.1"/>
    <property type="molecule type" value="Genomic_DNA"/>
</dbReference>
<evidence type="ECO:0000313" key="15">
    <source>
        <dbReference type="Proteomes" id="UP001237642"/>
    </source>
</evidence>
<feature type="compositionally biased region" description="Basic and acidic residues" evidence="12">
    <location>
        <begin position="103"/>
        <end position="113"/>
    </location>
</feature>
<evidence type="ECO:0000313" key="14">
    <source>
        <dbReference type="EMBL" id="KAK1397035.1"/>
    </source>
</evidence>
<dbReference type="EC" id="2.3.2.27" evidence="11"/>
<comment type="function">
    <text evidence="11">E3 ubiquitin-protein ligase.</text>
</comment>
<evidence type="ECO:0000256" key="12">
    <source>
        <dbReference type="SAM" id="MobiDB-lite"/>
    </source>
</evidence>
<comment type="caution">
    <text evidence="14">The sequence shown here is derived from an EMBL/GenBank/DDBJ whole genome shotgun (WGS) entry which is preliminary data.</text>
</comment>
<dbReference type="GO" id="GO:0008270">
    <property type="term" value="F:zinc ion binding"/>
    <property type="evidence" value="ECO:0007669"/>
    <property type="project" value="UniProtKB-KW"/>
</dbReference>
<reference evidence="14" key="1">
    <citation type="submission" date="2023-02" db="EMBL/GenBank/DDBJ databases">
        <title>Genome of toxic invasive species Heracleum sosnowskyi carries increased number of genes despite the absence of recent whole-genome duplications.</title>
        <authorList>
            <person name="Schelkunov M."/>
            <person name="Shtratnikova V."/>
            <person name="Makarenko M."/>
            <person name="Klepikova A."/>
            <person name="Omelchenko D."/>
            <person name="Novikova G."/>
            <person name="Obukhova E."/>
            <person name="Bogdanov V."/>
            <person name="Penin A."/>
            <person name="Logacheva M."/>
        </authorList>
    </citation>
    <scope>NUCLEOTIDE SEQUENCE</scope>
    <source>
        <strain evidence="14">Hsosn_3</strain>
        <tissue evidence="14">Leaf</tissue>
    </source>
</reference>
<comment type="subcellular location">
    <subcellularLocation>
        <location evidence="2">Endomembrane system</location>
    </subcellularLocation>
    <subcellularLocation>
        <location evidence="11">Endoplasmic reticulum membrane</location>
        <topology evidence="11">Single-pass type IV membrane protein</topology>
    </subcellularLocation>
</comment>
<dbReference type="PROSITE" id="PS50089">
    <property type="entry name" value="ZF_RING_2"/>
    <property type="match status" value="1"/>
</dbReference>
<accession>A0AAD8N0F0</accession>
<evidence type="ECO:0000256" key="9">
    <source>
        <dbReference type="ARBA" id="ARBA00023136"/>
    </source>
</evidence>
<keyword evidence="15" id="KW-1185">Reference proteome</keyword>
<dbReference type="PROSITE" id="PS00518">
    <property type="entry name" value="ZF_RING_1"/>
    <property type="match status" value="1"/>
</dbReference>
<comment type="catalytic activity">
    <reaction evidence="1 11">
        <text>S-ubiquitinyl-[E2 ubiquitin-conjugating enzyme]-L-cysteine + [acceptor protein]-L-lysine = [E2 ubiquitin-conjugating enzyme]-L-cysteine + N(6)-ubiquitinyl-[acceptor protein]-L-lysine.</text>
        <dbReference type="EC" id="2.3.2.27"/>
    </reaction>
</comment>
<evidence type="ECO:0000256" key="11">
    <source>
        <dbReference type="RuleBase" id="RU369090"/>
    </source>
</evidence>